<proteinExistence type="predicted"/>
<dbReference type="EMBL" id="JANBVN010000083">
    <property type="protein sequence ID" value="KAJ9149128.1"/>
    <property type="molecule type" value="Genomic_DNA"/>
</dbReference>
<accession>A0AA38RVC6</accession>
<organism evidence="1 2">
    <name type="scientific">Coniochaeta hoffmannii</name>
    <dbReference type="NCBI Taxonomy" id="91930"/>
    <lineage>
        <taxon>Eukaryota</taxon>
        <taxon>Fungi</taxon>
        <taxon>Dikarya</taxon>
        <taxon>Ascomycota</taxon>
        <taxon>Pezizomycotina</taxon>
        <taxon>Sordariomycetes</taxon>
        <taxon>Sordariomycetidae</taxon>
        <taxon>Coniochaetales</taxon>
        <taxon>Coniochaetaceae</taxon>
        <taxon>Coniochaeta</taxon>
    </lineage>
</organism>
<evidence type="ECO:0000313" key="1">
    <source>
        <dbReference type="EMBL" id="KAJ9149128.1"/>
    </source>
</evidence>
<evidence type="ECO:0000313" key="2">
    <source>
        <dbReference type="Proteomes" id="UP001174691"/>
    </source>
</evidence>
<name>A0AA38RVC6_9PEZI</name>
<dbReference type="AlphaFoldDB" id="A0AA38RVC6"/>
<comment type="caution">
    <text evidence="1">The sequence shown here is derived from an EMBL/GenBank/DDBJ whole genome shotgun (WGS) entry which is preliminary data.</text>
</comment>
<keyword evidence="2" id="KW-1185">Reference proteome</keyword>
<reference evidence="1" key="1">
    <citation type="submission" date="2022-07" db="EMBL/GenBank/DDBJ databases">
        <title>Fungi with potential for degradation of polypropylene.</title>
        <authorList>
            <person name="Gostincar C."/>
        </authorList>
    </citation>
    <scope>NUCLEOTIDE SEQUENCE</scope>
    <source>
        <strain evidence="1">EXF-13287</strain>
    </source>
</reference>
<sequence>MGVPHGYSFHVKPDTAIANALEEDKLDHWGFVIYRCTYGSQEKWDKFLALAKQEARDYLERWGTGDLSVYDKMDWTVIEDAETLNGASILDATRKFDAWVKADGRAEMQHITSPDTWRSCAPRYQFFMYVDEESLESVVDDERARDRASGYFCKVVFPSSVFIREESRVAGVIPDDQDPLDEQLELLDSIKKIELGSLVSLYVTLLDPNMWYYIYVDVDYDHVGIALV</sequence>
<protein>
    <submittedName>
        <fullName evidence="1">Uncharacterized protein</fullName>
    </submittedName>
</protein>
<gene>
    <name evidence="1" type="ORF">NKR19_g5827</name>
</gene>
<dbReference type="Proteomes" id="UP001174691">
    <property type="component" value="Unassembled WGS sequence"/>
</dbReference>